<dbReference type="Proteomes" id="UP000298058">
    <property type="component" value="Unassembled WGS sequence"/>
</dbReference>
<keyword evidence="3" id="KW-1185">Reference proteome</keyword>
<feature type="transmembrane region" description="Helical" evidence="1">
    <location>
        <begin position="54"/>
        <end position="77"/>
    </location>
</feature>
<dbReference type="OrthoDB" id="342911at2"/>
<comment type="caution">
    <text evidence="2">The sequence shown here is derived from an EMBL/GenBank/DDBJ whole genome shotgun (WGS) entry which is preliminary data.</text>
</comment>
<name>A0A4R9LZY1_9LEPT</name>
<accession>A0A4R9LZY1</accession>
<keyword evidence="1" id="KW-0812">Transmembrane</keyword>
<organism evidence="2 3">
    <name type="scientific">Leptospira idonii</name>
    <dbReference type="NCBI Taxonomy" id="1193500"/>
    <lineage>
        <taxon>Bacteria</taxon>
        <taxon>Pseudomonadati</taxon>
        <taxon>Spirochaetota</taxon>
        <taxon>Spirochaetia</taxon>
        <taxon>Leptospirales</taxon>
        <taxon>Leptospiraceae</taxon>
        <taxon>Leptospira</taxon>
    </lineage>
</organism>
<evidence type="ECO:0000313" key="2">
    <source>
        <dbReference type="EMBL" id="TGN18937.1"/>
    </source>
</evidence>
<feature type="transmembrane region" description="Helical" evidence="1">
    <location>
        <begin position="119"/>
        <end position="140"/>
    </location>
</feature>
<keyword evidence="1" id="KW-0472">Membrane</keyword>
<sequence length="146" mass="16285">MKSPNTETWNRILVRFLLAFAFWEAVAIPLRMLFFSKFYFDPSLQSLFVSMTDVYWLGPVAGDLIQSLFMAILFAYAREGLPEGLLGGLGFGILFSLGAVVGPTLFLSTLTQFAPTSLLWVWAGYQTLFSIVAGSIYSIGWDSEEE</sequence>
<proteinExistence type="predicted"/>
<feature type="transmembrane region" description="Helical" evidence="1">
    <location>
        <begin position="84"/>
        <end position="107"/>
    </location>
</feature>
<evidence type="ECO:0000313" key="3">
    <source>
        <dbReference type="Proteomes" id="UP000298058"/>
    </source>
</evidence>
<dbReference type="EMBL" id="RQHW01000042">
    <property type="protein sequence ID" value="TGN18937.1"/>
    <property type="molecule type" value="Genomic_DNA"/>
</dbReference>
<dbReference type="AlphaFoldDB" id="A0A4R9LZY1"/>
<keyword evidence="1" id="KW-1133">Transmembrane helix</keyword>
<evidence type="ECO:0000256" key="1">
    <source>
        <dbReference type="SAM" id="Phobius"/>
    </source>
</evidence>
<dbReference type="RefSeq" id="WP_135760621.1">
    <property type="nucleotide sequence ID" value="NZ_RQHW01000042.1"/>
</dbReference>
<protein>
    <submittedName>
        <fullName evidence="2">Uncharacterized protein</fullName>
    </submittedName>
</protein>
<gene>
    <name evidence="2" type="ORF">EHS15_10995</name>
</gene>
<feature type="transmembrane region" description="Helical" evidence="1">
    <location>
        <begin position="12"/>
        <end position="34"/>
    </location>
</feature>
<reference evidence="2" key="1">
    <citation type="journal article" date="2019" name="PLoS Negl. Trop. Dis.">
        <title>Revisiting the worldwide diversity of Leptospira species in the environment.</title>
        <authorList>
            <person name="Vincent A.T."/>
            <person name="Schiettekatte O."/>
            <person name="Bourhy P."/>
            <person name="Veyrier F.J."/>
            <person name="Picardeau M."/>
        </authorList>
    </citation>
    <scope>NUCLEOTIDE SEQUENCE [LARGE SCALE GENOMIC DNA]</scope>
    <source>
        <strain evidence="2">201300427</strain>
    </source>
</reference>